<dbReference type="PRINTS" id="PR00421">
    <property type="entry name" value="THIOREDOXIN"/>
</dbReference>
<dbReference type="VEuPathDB" id="FungiDB:GW608_B00517"/>
<dbReference type="InterPro" id="IPR013766">
    <property type="entry name" value="Thioredoxin_domain"/>
</dbReference>
<dbReference type="PROSITE" id="PS00194">
    <property type="entry name" value="THIOREDOXIN_1"/>
    <property type="match status" value="2"/>
</dbReference>
<dbReference type="GO" id="GO:0106055">
    <property type="term" value="C:mannosyl-oligosaccharide 1,2-alpha-mannosidase complex"/>
    <property type="evidence" value="ECO:0007669"/>
    <property type="project" value="EnsemblFungi"/>
</dbReference>
<dbReference type="FunFam" id="3.40.30.10:FF:000154">
    <property type="entry name" value="Protein disulfide-isomerase"/>
    <property type="match status" value="1"/>
</dbReference>
<feature type="disulfide bond" description="Redox-active" evidence="12">
    <location>
        <begin position="58"/>
        <end position="61"/>
    </location>
</feature>
<dbReference type="Pfam" id="PF13848">
    <property type="entry name" value="Thioredoxin_6"/>
    <property type="match status" value="1"/>
</dbReference>
<dbReference type="FunFam" id="3.40.30.10:FF:000017">
    <property type="entry name" value="Protein disulfide-isomerase A4"/>
    <property type="match status" value="1"/>
</dbReference>
<dbReference type="GO" id="GO:0015035">
    <property type="term" value="F:protein-disulfide reductase activity"/>
    <property type="evidence" value="ECO:0007669"/>
    <property type="project" value="EnsemblFungi"/>
</dbReference>
<feature type="compositionally biased region" description="Acidic residues" evidence="15">
    <location>
        <begin position="507"/>
        <end position="523"/>
    </location>
</feature>
<evidence type="ECO:0000259" key="16">
    <source>
        <dbReference type="PROSITE" id="PS51352"/>
    </source>
</evidence>
<feature type="chain" id="PRO_5011806193" description="Protein disulfide-isomerase" evidence="14">
    <location>
        <begin position="21"/>
        <end position="523"/>
    </location>
</feature>
<dbReference type="CDD" id="cd02982">
    <property type="entry name" value="PDI_b'_family"/>
    <property type="match status" value="1"/>
</dbReference>
<dbReference type="GO" id="GO:1900103">
    <property type="term" value="P:positive regulation of endoplasmic reticulum unfolded protein response"/>
    <property type="evidence" value="ECO:0007669"/>
    <property type="project" value="EnsemblFungi"/>
</dbReference>
<dbReference type="InterPro" id="IPR005792">
    <property type="entry name" value="Prot_disulphide_isomerase"/>
</dbReference>
<evidence type="ECO:0000256" key="6">
    <source>
        <dbReference type="ARBA" id="ARBA00022729"/>
    </source>
</evidence>
<evidence type="ECO:0000256" key="9">
    <source>
        <dbReference type="ARBA" id="ARBA00023157"/>
    </source>
</evidence>
<feature type="signal peptide" evidence="14">
    <location>
        <begin position="1"/>
        <end position="20"/>
    </location>
</feature>
<proteinExistence type="inferred from homology"/>
<dbReference type="VEuPathDB" id="FungiDB:B1J91_B00704g"/>
<dbReference type="OrthoDB" id="427280at2759"/>
<organism evidence="18 19">
    <name type="scientific">Candida glabrata</name>
    <name type="common">Yeast</name>
    <name type="synonym">Torulopsis glabrata</name>
    <dbReference type="NCBI Taxonomy" id="5478"/>
    <lineage>
        <taxon>Eukaryota</taxon>
        <taxon>Fungi</taxon>
        <taxon>Dikarya</taxon>
        <taxon>Ascomycota</taxon>
        <taxon>Saccharomycotina</taxon>
        <taxon>Saccharomycetes</taxon>
        <taxon>Saccharomycetales</taxon>
        <taxon>Saccharomycetaceae</taxon>
        <taxon>Nakaseomyces</taxon>
    </lineage>
</organism>
<accession>A0A0W0DP54</accession>
<dbReference type="OMA" id="FFGMKKD"/>
<feature type="disulfide bond" description="Redox-active" evidence="12">
    <location>
        <begin position="403"/>
        <end position="406"/>
    </location>
</feature>
<keyword evidence="9 12" id="KW-1015">Disulfide bond</keyword>
<dbReference type="PANTHER" id="PTHR18929:SF132">
    <property type="entry name" value="PROTEIN DISULFIDE-ISOMERASE A3"/>
    <property type="match status" value="1"/>
</dbReference>
<dbReference type="Pfam" id="PF00085">
    <property type="entry name" value="Thioredoxin"/>
    <property type="match status" value="2"/>
</dbReference>
<evidence type="ECO:0000256" key="11">
    <source>
        <dbReference type="ARBA" id="ARBA00023284"/>
    </source>
</evidence>
<sequence length="523" mass="58014">MLFNKGLLALAATAALGVSAQDAVAPADSAVVKLEQDNFQDFLKENSLVMAEFFAPWCGHCKKLAPEYVKAAEELKSKNVSLVQIDCDDNRDLCMQLQIPGFPSIKLIKDGDIAHAKDYNGARTAEAIVKFMIKQTQPAVQVVEDKAALDALVANSTVPVVVDFGVNDFNATFYQFAHALSDDYVFISLPSKENKISVFLPVEGSSAEEIVFKGDHKTLAKDRSVFEEWLKVESLPFFGEINGEVFNAYLESGLPLAYFFFNEPSEVEENRKFFTDLAKKYRGKMAFVSLDAKQFGRHAENLNMKQQFPLFAIHNMTSNQKFGLPQMAEEEFAKLNKAIKLKTKDITKLVENVLSGKAEAIVKSEEVPSVQESNVFKIVGKTHDKIVADPKKDVLVKYYAPWCGHCKKMAPTYEELADTYASDSSSKDKVVIAEVDATANDIFNVEIAGYPTILLYPAGKNAEPVVYEGDRSLDSFLTFIKENGANGIDGSSLHKKFLETKKAAEQAEIEDDNEDEDGFDDEL</sequence>
<dbReference type="AlphaFoldDB" id="A0A0W0DP54"/>
<protein>
    <recommendedName>
        <fullName evidence="5 14">Protein disulfide-isomerase</fullName>
        <ecNumber evidence="5 14">5.3.4.1</ecNumber>
    </recommendedName>
</protein>
<feature type="domain" description="Thioredoxin" evidence="16">
    <location>
        <begin position="14"/>
        <end position="138"/>
    </location>
</feature>
<evidence type="ECO:0000256" key="1">
    <source>
        <dbReference type="ARBA" id="ARBA00001182"/>
    </source>
</evidence>
<evidence type="ECO:0000256" key="3">
    <source>
        <dbReference type="ARBA" id="ARBA00004319"/>
    </source>
</evidence>
<name>A0A0W0DP54_CANGB</name>
<evidence type="ECO:0000256" key="2">
    <source>
        <dbReference type="ARBA" id="ARBA00002692"/>
    </source>
</evidence>
<dbReference type="VEuPathDB" id="FungiDB:GVI51_B00539"/>
<keyword evidence="11 12" id="KW-0676">Redox-active center</keyword>
<evidence type="ECO:0000313" key="18">
    <source>
        <dbReference type="EMBL" id="KTB13586.1"/>
    </source>
</evidence>
<dbReference type="InterPro" id="IPR036249">
    <property type="entry name" value="Thioredoxin-like_sf"/>
</dbReference>
<evidence type="ECO:0000256" key="8">
    <source>
        <dbReference type="ARBA" id="ARBA00022824"/>
    </source>
</evidence>
<dbReference type="CDD" id="cd02995">
    <property type="entry name" value="PDI_a_PDI_a'_C"/>
    <property type="match status" value="1"/>
</dbReference>
<dbReference type="NCBIfam" id="TIGR01126">
    <property type="entry name" value="pdi_dom"/>
    <property type="match status" value="2"/>
</dbReference>
<evidence type="ECO:0000256" key="7">
    <source>
        <dbReference type="ARBA" id="ARBA00022737"/>
    </source>
</evidence>
<evidence type="ECO:0000313" key="17">
    <source>
        <dbReference type="EMBL" id="KTA95797.1"/>
    </source>
</evidence>
<dbReference type="NCBIfam" id="TIGR01130">
    <property type="entry name" value="ER_PDI_fam"/>
    <property type="match status" value="1"/>
</dbReference>
<comment type="subcellular location">
    <subcellularLocation>
        <location evidence="3">Endoplasmic reticulum lumen</location>
    </subcellularLocation>
</comment>
<evidence type="ECO:0000256" key="5">
    <source>
        <dbReference type="ARBA" id="ARBA00012723"/>
    </source>
</evidence>
<evidence type="ECO:0000256" key="10">
    <source>
        <dbReference type="ARBA" id="ARBA00023235"/>
    </source>
</evidence>
<dbReference type="GO" id="GO:0003756">
    <property type="term" value="F:protein disulfide isomerase activity"/>
    <property type="evidence" value="ECO:0007669"/>
    <property type="project" value="UniProtKB-EC"/>
</dbReference>
<keyword evidence="6 14" id="KW-0732">Signal</keyword>
<evidence type="ECO:0000256" key="15">
    <source>
        <dbReference type="SAM" id="MobiDB-lite"/>
    </source>
</evidence>
<comment type="caution">
    <text evidence="18">The sequence shown here is derived from an EMBL/GenBank/DDBJ whole genome shotgun (WGS) entry which is preliminary data.</text>
</comment>
<dbReference type="PROSITE" id="PS51352">
    <property type="entry name" value="THIOREDOXIN_2"/>
    <property type="match status" value="2"/>
</dbReference>
<dbReference type="EMBL" id="LLZZ01000180">
    <property type="protein sequence ID" value="KTA95797.1"/>
    <property type="molecule type" value="Genomic_DNA"/>
</dbReference>
<dbReference type="InterPro" id="IPR017937">
    <property type="entry name" value="Thioredoxin_CS"/>
</dbReference>
<reference evidence="18 19" key="1">
    <citation type="submission" date="2015-10" db="EMBL/GenBank/DDBJ databases">
        <title>Draft genomes sequences of Candida glabrata isolates 1A, 1B, 2A, 2B, 3A and 3B.</title>
        <authorList>
            <person name="Haavelsrud O.E."/>
            <person name="Gaustad P."/>
        </authorList>
    </citation>
    <scope>NUCLEOTIDE SEQUENCE [LARGE SCALE GENOMIC DNA]</scope>
    <source>
        <strain evidence="18">910700640</strain>
    </source>
</reference>
<evidence type="ECO:0000256" key="13">
    <source>
        <dbReference type="RuleBase" id="RU004208"/>
    </source>
</evidence>
<dbReference type="GO" id="GO:0006457">
    <property type="term" value="P:protein folding"/>
    <property type="evidence" value="ECO:0007669"/>
    <property type="project" value="EnsemblFungi"/>
</dbReference>
<evidence type="ECO:0000313" key="19">
    <source>
        <dbReference type="Proteomes" id="UP000054886"/>
    </source>
</evidence>
<dbReference type="GO" id="GO:0034976">
    <property type="term" value="P:response to endoplasmic reticulum stress"/>
    <property type="evidence" value="ECO:0007669"/>
    <property type="project" value="TreeGrafter"/>
</dbReference>
<feature type="domain" description="Thioredoxin" evidence="16">
    <location>
        <begin position="361"/>
        <end position="485"/>
    </location>
</feature>
<keyword evidence="10 14" id="KW-0413">Isomerase</keyword>
<comment type="function">
    <text evidence="2">Participates in the folding of proteins containing disulfide bonds, may be involved in glycosylation, prolyl hydroxylation and triglyceride transfer.</text>
</comment>
<feature type="region of interest" description="Disordered" evidence="15">
    <location>
        <begin position="503"/>
        <end position="523"/>
    </location>
</feature>
<dbReference type="GO" id="GO:0051082">
    <property type="term" value="F:unfolded protein binding"/>
    <property type="evidence" value="ECO:0007669"/>
    <property type="project" value="EnsemblFungi"/>
</dbReference>
<gene>
    <name evidence="18" type="ORF">AO440_000151</name>
    <name evidence="17" type="ORF">AO440_000202</name>
</gene>
<dbReference type="VEuPathDB" id="FungiDB:CAGL0B00704g"/>
<keyword evidence="8" id="KW-0256">Endoplasmic reticulum</keyword>
<evidence type="ECO:0000256" key="14">
    <source>
        <dbReference type="RuleBase" id="RU361130"/>
    </source>
</evidence>
<dbReference type="InterPro" id="IPR005788">
    <property type="entry name" value="PDI_thioredoxin-like_dom"/>
</dbReference>
<comment type="similarity">
    <text evidence="4 13">Belongs to the protein disulfide isomerase family.</text>
</comment>
<evidence type="ECO:0000256" key="12">
    <source>
        <dbReference type="PIRSR" id="PIRSR605792-51"/>
    </source>
</evidence>
<dbReference type="EMBL" id="LLZZ01000008">
    <property type="protein sequence ID" value="KTB13586.1"/>
    <property type="molecule type" value="Genomic_DNA"/>
</dbReference>
<dbReference type="CDD" id="cd02981">
    <property type="entry name" value="PDI_b_family"/>
    <property type="match status" value="1"/>
</dbReference>
<dbReference type="VEuPathDB" id="FungiDB:GWK60_B00517"/>
<dbReference type="EC" id="5.3.4.1" evidence="5 14"/>
<dbReference type="Gene3D" id="3.40.30.10">
    <property type="entry name" value="Glutaredoxin"/>
    <property type="match status" value="4"/>
</dbReference>
<keyword evidence="7" id="KW-0677">Repeat</keyword>
<dbReference type="Proteomes" id="UP000054886">
    <property type="component" value="Unassembled WGS sequence"/>
</dbReference>
<evidence type="ECO:0000256" key="4">
    <source>
        <dbReference type="ARBA" id="ARBA00006347"/>
    </source>
</evidence>
<dbReference type="SUPFAM" id="SSF52833">
    <property type="entry name" value="Thioredoxin-like"/>
    <property type="match status" value="4"/>
</dbReference>
<comment type="catalytic activity">
    <reaction evidence="1 14">
        <text>Catalyzes the rearrangement of -S-S- bonds in proteins.</text>
        <dbReference type="EC" id="5.3.4.1"/>
    </reaction>
</comment>
<dbReference type="CDD" id="cd02961">
    <property type="entry name" value="PDI_a_family"/>
    <property type="match status" value="1"/>
</dbReference>
<dbReference type="PANTHER" id="PTHR18929">
    <property type="entry name" value="PROTEIN DISULFIDE ISOMERASE"/>
    <property type="match status" value="1"/>
</dbReference>